<evidence type="ECO:0000256" key="2">
    <source>
        <dbReference type="SAM" id="MobiDB-lite"/>
    </source>
</evidence>
<organism evidence="3 4">
    <name type="scientific">Arthrobacter citreus</name>
    <dbReference type="NCBI Taxonomy" id="1670"/>
    <lineage>
        <taxon>Bacteria</taxon>
        <taxon>Bacillati</taxon>
        <taxon>Actinomycetota</taxon>
        <taxon>Actinomycetes</taxon>
        <taxon>Micrococcales</taxon>
        <taxon>Micrococcaceae</taxon>
        <taxon>Arthrobacter</taxon>
    </lineage>
</organism>
<gene>
    <name evidence="3" type="ORF">AAE021_16580</name>
</gene>
<sequence length="139" mass="14859">MSAPGIEGTRPPAGRRPLRDVGDRGATALSRKVLEKIAGQVAKDETFAGGSSGGFLGIGAQPDVSARPKTDVELAGNIASLRIEVGLPYPVPIRQAADQLRDRISHRITELTGVEVRQVDVSVSWLWPGTPDDGRRRLQ</sequence>
<dbReference type="Pfam" id="PF03780">
    <property type="entry name" value="Asp23"/>
    <property type="match status" value="1"/>
</dbReference>
<name>A0ABZ2ZVM6_9MICC</name>
<accession>A0ABZ2ZVM6</accession>
<proteinExistence type="inferred from homology"/>
<evidence type="ECO:0000256" key="1">
    <source>
        <dbReference type="ARBA" id="ARBA00005721"/>
    </source>
</evidence>
<evidence type="ECO:0000313" key="3">
    <source>
        <dbReference type="EMBL" id="WZP15741.1"/>
    </source>
</evidence>
<comment type="similarity">
    <text evidence="1">Belongs to the asp23 family.</text>
</comment>
<evidence type="ECO:0000313" key="4">
    <source>
        <dbReference type="Proteomes" id="UP001448858"/>
    </source>
</evidence>
<dbReference type="InterPro" id="IPR005531">
    <property type="entry name" value="Asp23"/>
</dbReference>
<protein>
    <submittedName>
        <fullName evidence="3">Asp23/Gls24 family envelope stress response protein</fullName>
    </submittedName>
</protein>
<dbReference type="Proteomes" id="UP001448858">
    <property type="component" value="Chromosome"/>
</dbReference>
<feature type="region of interest" description="Disordered" evidence="2">
    <location>
        <begin position="1"/>
        <end position="23"/>
    </location>
</feature>
<dbReference type="RefSeq" id="WP_342023392.1">
    <property type="nucleotide sequence ID" value="NZ_CP151657.1"/>
</dbReference>
<keyword evidence="4" id="KW-1185">Reference proteome</keyword>
<dbReference type="EMBL" id="CP151657">
    <property type="protein sequence ID" value="WZP15741.1"/>
    <property type="molecule type" value="Genomic_DNA"/>
</dbReference>
<reference evidence="3 4" key="1">
    <citation type="submission" date="2024-04" db="EMBL/GenBank/DDBJ databases">
        <title>Arthrobacter sp. from Plains bison fecal sample.</title>
        <authorList>
            <person name="Ruzzini A."/>
        </authorList>
    </citation>
    <scope>NUCLEOTIDE SEQUENCE [LARGE SCALE GENOMIC DNA]</scope>
    <source>
        <strain evidence="3 4">EINP1</strain>
    </source>
</reference>